<evidence type="ECO:0000313" key="3">
    <source>
        <dbReference type="EMBL" id="UXX78728.1"/>
    </source>
</evidence>
<dbReference type="InterPro" id="IPR045494">
    <property type="entry name" value="DUF6436"/>
</dbReference>
<evidence type="ECO:0000313" key="4">
    <source>
        <dbReference type="Proteomes" id="UP001062165"/>
    </source>
</evidence>
<proteinExistence type="predicted"/>
<evidence type="ECO:0000256" key="1">
    <source>
        <dbReference type="SAM" id="Phobius"/>
    </source>
</evidence>
<dbReference type="Proteomes" id="UP001062165">
    <property type="component" value="Chromosome"/>
</dbReference>
<dbReference type="EMBL" id="CP106735">
    <property type="protein sequence ID" value="UXX78728.1"/>
    <property type="molecule type" value="Genomic_DNA"/>
</dbReference>
<dbReference type="RefSeq" id="WP_263050473.1">
    <property type="nucleotide sequence ID" value="NZ_CP106735.1"/>
</dbReference>
<dbReference type="Gene3D" id="3.40.30.10">
    <property type="entry name" value="Glutaredoxin"/>
    <property type="match status" value="1"/>
</dbReference>
<feature type="domain" description="DUF6436" evidence="2">
    <location>
        <begin position="59"/>
        <end position="183"/>
    </location>
</feature>
<sequence>MNNLARKALAAVFMLFIMSIIAWLFWKQELQYTLPTPVPPNYKVVYVNESVPLDNAAIAPLQYPKFYHFFKPDCPCSRFNVKHFNYLQSQFANDVDFVVVIPEGAEMSDAVDYFDGKIQVMEDVGDKLANGFGVYSTPQAVIVNTDGKLYFRGNYNKARYCTDAMSNFAQMALDSLMSNKPAPKFGPLATVSYGCGLPKDDFNLLNF</sequence>
<dbReference type="Pfam" id="PF20029">
    <property type="entry name" value="DUF6436"/>
    <property type="match status" value="1"/>
</dbReference>
<protein>
    <recommendedName>
        <fullName evidence="2">DUF6436 domain-containing protein</fullName>
    </recommendedName>
</protein>
<reference evidence="3" key="1">
    <citation type="submission" date="2022-10" db="EMBL/GenBank/DDBJ databases">
        <title>Comparative genomics and taxonomic characterization of three novel marine species of genus Reichenbachiella exhibiting antioxidant and polysaccharide degradation activities.</title>
        <authorList>
            <person name="Muhammad N."/>
            <person name="Lee Y.-J."/>
            <person name="Ko J."/>
            <person name="Kim S.-G."/>
        </authorList>
    </citation>
    <scope>NUCLEOTIDE SEQUENCE</scope>
    <source>
        <strain evidence="3">Wsw4-B4</strain>
    </source>
</reference>
<dbReference type="SUPFAM" id="SSF52833">
    <property type="entry name" value="Thioredoxin-like"/>
    <property type="match status" value="1"/>
</dbReference>
<keyword evidence="1" id="KW-1133">Transmembrane helix</keyword>
<feature type="transmembrane region" description="Helical" evidence="1">
    <location>
        <begin position="7"/>
        <end position="26"/>
    </location>
</feature>
<keyword evidence="1" id="KW-0472">Membrane</keyword>
<gene>
    <name evidence="3" type="ORF">N7E81_15315</name>
</gene>
<evidence type="ECO:0000259" key="2">
    <source>
        <dbReference type="Pfam" id="PF20029"/>
    </source>
</evidence>
<accession>A0ABY6CXX5</accession>
<keyword evidence="1" id="KW-0812">Transmembrane</keyword>
<dbReference type="InterPro" id="IPR036249">
    <property type="entry name" value="Thioredoxin-like_sf"/>
</dbReference>
<organism evidence="3 4">
    <name type="scientific">Reichenbachiella carrageenanivorans</name>
    <dbReference type="NCBI Taxonomy" id="2979869"/>
    <lineage>
        <taxon>Bacteria</taxon>
        <taxon>Pseudomonadati</taxon>
        <taxon>Bacteroidota</taxon>
        <taxon>Cytophagia</taxon>
        <taxon>Cytophagales</taxon>
        <taxon>Reichenbachiellaceae</taxon>
        <taxon>Reichenbachiella</taxon>
    </lineage>
</organism>
<name>A0ABY6CXX5_9BACT</name>
<keyword evidence="4" id="KW-1185">Reference proteome</keyword>